<dbReference type="EMBL" id="CAKKLH010000303">
    <property type="protein sequence ID" value="CAH0110375.1"/>
    <property type="molecule type" value="Genomic_DNA"/>
</dbReference>
<comment type="similarity">
    <text evidence="4">Belongs to the ELP4 family.</text>
</comment>
<keyword evidence="7" id="KW-0819">tRNA processing</keyword>
<evidence type="ECO:0000313" key="11">
    <source>
        <dbReference type="Proteomes" id="UP000789390"/>
    </source>
</evidence>
<evidence type="ECO:0000256" key="6">
    <source>
        <dbReference type="ARBA" id="ARBA00022490"/>
    </source>
</evidence>
<dbReference type="GO" id="GO:0008023">
    <property type="term" value="C:transcription elongation factor complex"/>
    <property type="evidence" value="ECO:0007669"/>
    <property type="project" value="TreeGrafter"/>
</dbReference>
<evidence type="ECO:0000256" key="4">
    <source>
        <dbReference type="ARBA" id="ARBA00007573"/>
    </source>
</evidence>
<organism evidence="10 11">
    <name type="scientific">Daphnia galeata</name>
    <dbReference type="NCBI Taxonomy" id="27404"/>
    <lineage>
        <taxon>Eukaryota</taxon>
        <taxon>Metazoa</taxon>
        <taxon>Ecdysozoa</taxon>
        <taxon>Arthropoda</taxon>
        <taxon>Crustacea</taxon>
        <taxon>Branchiopoda</taxon>
        <taxon>Diplostraca</taxon>
        <taxon>Cladocera</taxon>
        <taxon>Anomopoda</taxon>
        <taxon>Daphniidae</taxon>
        <taxon>Daphnia</taxon>
    </lineage>
</organism>
<evidence type="ECO:0000256" key="3">
    <source>
        <dbReference type="ARBA" id="ARBA00005043"/>
    </source>
</evidence>
<dbReference type="InterPro" id="IPR008728">
    <property type="entry name" value="Elongator_complex_protein_4"/>
</dbReference>
<dbReference type="Proteomes" id="UP000789390">
    <property type="component" value="Unassembled WGS sequence"/>
</dbReference>
<evidence type="ECO:0000256" key="1">
    <source>
        <dbReference type="ARBA" id="ARBA00004123"/>
    </source>
</evidence>
<evidence type="ECO:0000256" key="2">
    <source>
        <dbReference type="ARBA" id="ARBA00004496"/>
    </source>
</evidence>
<dbReference type="GO" id="GO:0002098">
    <property type="term" value="P:tRNA wobble uridine modification"/>
    <property type="evidence" value="ECO:0007669"/>
    <property type="project" value="InterPro"/>
</dbReference>
<comment type="subcellular location">
    <subcellularLocation>
        <location evidence="2">Cytoplasm</location>
    </subcellularLocation>
    <subcellularLocation>
        <location evidence="1">Nucleus</location>
    </subcellularLocation>
</comment>
<keyword evidence="11" id="KW-1185">Reference proteome</keyword>
<dbReference type="GO" id="GO:0033588">
    <property type="term" value="C:elongator holoenzyme complex"/>
    <property type="evidence" value="ECO:0007669"/>
    <property type="project" value="InterPro"/>
</dbReference>
<evidence type="ECO:0000256" key="8">
    <source>
        <dbReference type="ARBA" id="ARBA00023242"/>
    </source>
</evidence>
<proteinExistence type="inferred from homology"/>
<keyword evidence="6" id="KW-0963">Cytoplasm</keyword>
<dbReference type="InterPro" id="IPR027417">
    <property type="entry name" value="P-loop_NTPase"/>
</dbReference>
<comment type="caution">
    <text evidence="10">The sequence shown here is derived from an EMBL/GenBank/DDBJ whole genome shotgun (WGS) entry which is preliminary data.</text>
</comment>
<accession>A0A8J2WLE3</accession>
<dbReference type="Gene3D" id="3.40.50.300">
    <property type="entry name" value="P-loop containing nucleotide triphosphate hydrolases"/>
    <property type="match status" value="1"/>
</dbReference>
<feature type="compositionally biased region" description="Low complexity" evidence="9">
    <location>
        <begin position="354"/>
        <end position="367"/>
    </location>
</feature>
<dbReference type="AlphaFoldDB" id="A0A8J2WLE3"/>
<dbReference type="CDD" id="cd19494">
    <property type="entry name" value="Elp4"/>
    <property type="match status" value="1"/>
</dbReference>
<comment type="pathway">
    <text evidence="3">tRNA modification; 5-methoxycarbonylmethyl-2-thiouridine-tRNA biosynthesis.</text>
</comment>
<keyword evidence="8" id="KW-0539">Nucleus</keyword>
<dbReference type="UniPathway" id="UPA00988"/>
<protein>
    <recommendedName>
        <fullName evidence="5">Elongator complex protein 4</fullName>
    </recommendedName>
</protein>
<evidence type="ECO:0000313" key="10">
    <source>
        <dbReference type="EMBL" id="CAH0110375.1"/>
    </source>
</evidence>
<dbReference type="OrthoDB" id="289162at2759"/>
<dbReference type="Pfam" id="PF05625">
    <property type="entry name" value="PAXNEB"/>
    <property type="match status" value="1"/>
</dbReference>
<evidence type="ECO:0000256" key="5">
    <source>
        <dbReference type="ARBA" id="ARBA00020265"/>
    </source>
</evidence>
<reference evidence="10" key="1">
    <citation type="submission" date="2021-11" db="EMBL/GenBank/DDBJ databases">
        <authorList>
            <person name="Schell T."/>
        </authorList>
    </citation>
    <scope>NUCLEOTIDE SEQUENCE</scope>
    <source>
        <strain evidence="10">M5</strain>
    </source>
</reference>
<dbReference type="PANTHER" id="PTHR12896:SF1">
    <property type="entry name" value="ELONGATOR COMPLEX PROTEIN 4"/>
    <property type="match status" value="1"/>
</dbReference>
<evidence type="ECO:0000256" key="9">
    <source>
        <dbReference type="SAM" id="MobiDB-lite"/>
    </source>
</evidence>
<sequence length="373" mass="41083">MAVNVQISSFQKRTKISTTSIAGTKISALNSTLNVSSGIISLDNIMDGGFPLGSLCLIEEDLFGPYAKIMTKYFLAEGAVQKNHLLSASLNENPWDLLNNLPSPVTEPIRETNALIENKEELKIAWRYENLTLEDNNQRTGNAFDLSIPYAIPETQRSNLAVWCGESTRNVQENKGTLRNPNCLSLLSTVKEAIEKWDLASGNSSNLLRVTVSSFGSPFWKFDGNQESVSTDFTATLLLLKSMMRSANAVAVVTIPHQLLSKALVGRSRKIADVVIQLKSLREDPHLSDLMDVHGILEMKKMMNLTSLKPILGQDGTTTYGFKATKRKFKIEVAHWQQNKLHLPPSVEDDKSTSENSSSAGCSSGSSKTNLDF</sequence>
<name>A0A8J2WLE3_9CRUS</name>
<dbReference type="GO" id="GO:0005737">
    <property type="term" value="C:cytoplasm"/>
    <property type="evidence" value="ECO:0007669"/>
    <property type="project" value="UniProtKB-SubCell"/>
</dbReference>
<evidence type="ECO:0000256" key="7">
    <source>
        <dbReference type="ARBA" id="ARBA00022694"/>
    </source>
</evidence>
<dbReference type="PANTHER" id="PTHR12896">
    <property type="entry name" value="PAX6 NEIGHBOR PROTEIN PAXNEB"/>
    <property type="match status" value="1"/>
</dbReference>
<feature type="region of interest" description="Disordered" evidence="9">
    <location>
        <begin position="342"/>
        <end position="373"/>
    </location>
</feature>
<gene>
    <name evidence="10" type="ORF">DGAL_LOCUS13941</name>
</gene>